<evidence type="ECO:0000256" key="1">
    <source>
        <dbReference type="ARBA" id="ARBA00022679"/>
    </source>
</evidence>
<dbReference type="InterPro" id="IPR003018">
    <property type="entry name" value="GAF"/>
</dbReference>
<dbReference type="Gene3D" id="1.10.10.10">
    <property type="entry name" value="Winged helix-like DNA-binding domain superfamily/Winged helix DNA-binding domain"/>
    <property type="match status" value="1"/>
</dbReference>
<evidence type="ECO:0000256" key="5">
    <source>
        <dbReference type="SAM" id="MobiDB-lite"/>
    </source>
</evidence>
<keyword evidence="3" id="KW-0805">Transcription regulation</keyword>
<comment type="caution">
    <text evidence="7">The sequence shown here is derived from an EMBL/GenBank/DDBJ whole genome shotgun (WGS) entry which is preliminary data.</text>
</comment>
<evidence type="ECO:0000313" key="8">
    <source>
        <dbReference type="Proteomes" id="UP000620591"/>
    </source>
</evidence>
<evidence type="ECO:0000256" key="4">
    <source>
        <dbReference type="ARBA" id="ARBA00023163"/>
    </source>
</evidence>
<dbReference type="InterPro" id="IPR036388">
    <property type="entry name" value="WH-like_DNA-bd_sf"/>
</dbReference>
<sequence>MAADTMRSPAPSARAAALTSLADLAAESIPGVDFASITVHVDGGFRTVAATDALADECDQLQYDVGEGPCVAAVTHERLVLVNDLVHAEPFSHYGPLAARRGVGSQAAVQLTHTDQVAGLNLYSRRRGAFDELTTHLVELFASYGAVLLRSVHQVEHLSRAVDSRQDIGAAVGILMERYGLDWDRAFGFLVRNSQHRNVKLRVLAQQVLDGSFRVESHNDPHPRSGGRIRLASQDLAAG</sequence>
<dbReference type="SUPFAM" id="SSF52172">
    <property type="entry name" value="CheY-like"/>
    <property type="match status" value="1"/>
</dbReference>
<dbReference type="PIRSF" id="PIRSF036625">
    <property type="entry name" value="GAF_ANTAR"/>
    <property type="match status" value="1"/>
</dbReference>
<dbReference type="InterPro" id="IPR012074">
    <property type="entry name" value="GAF_ANTAR"/>
</dbReference>
<evidence type="ECO:0000313" key="7">
    <source>
        <dbReference type="EMBL" id="MBC9225180.1"/>
    </source>
</evidence>
<evidence type="ECO:0000259" key="6">
    <source>
        <dbReference type="PROSITE" id="PS50921"/>
    </source>
</evidence>
<dbReference type="PROSITE" id="PS50921">
    <property type="entry name" value="ANTAR"/>
    <property type="match status" value="1"/>
</dbReference>
<feature type="region of interest" description="Disordered" evidence="5">
    <location>
        <begin position="215"/>
        <end position="239"/>
    </location>
</feature>
<dbReference type="Pfam" id="PF03861">
    <property type="entry name" value="ANTAR"/>
    <property type="match status" value="1"/>
</dbReference>
<keyword evidence="2" id="KW-0418">Kinase</keyword>
<dbReference type="EMBL" id="JACTVM010000001">
    <property type="protein sequence ID" value="MBC9225180.1"/>
    <property type="molecule type" value="Genomic_DNA"/>
</dbReference>
<dbReference type="Proteomes" id="UP000620591">
    <property type="component" value="Unassembled WGS sequence"/>
</dbReference>
<dbReference type="GO" id="GO:0016301">
    <property type="term" value="F:kinase activity"/>
    <property type="evidence" value="ECO:0007669"/>
    <property type="project" value="UniProtKB-KW"/>
</dbReference>
<accession>A0A8I0ES37</accession>
<reference evidence="7" key="1">
    <citation type="submission" date="2020-09" db="EMBL/GenBank/DDBJ databases">
        <title>Novel species in genus Aeromicrobium.</title>
        <authorList>
            <person name="Zhang G."/>
        </authorList>
    </citation>
    <scope>NUCLEOTIDE SEQUENCE</scope>
    <source>
        <strain evidence="7">Zg-636</strain>
    </source>
</reference>
<dbReference type="AlphaFoldDB" id="A0A8I0ES37"/>
<dbReference type="InterPro" id="IPR029016">
    <property type="entry name" value="GAF-like_dom_sf"/>
</dbReference>
<dbReference type="InterPro" id="IPR005561">
    <property type="entry name" value="ANTAR"/>
</dbReference>
<dbReference type="GO" id="GO:0003723">
    <property type="term" value="F:RNA binding"/>
    <property type="evidence" value="ECO:0007669"/>
    <property type="project" value="InterPro"/>
</dbReference>
<evidence type="ECO:0000256" key="3">
    <source>
        <dbReference type="ARBA" id="ARBA00023015"/>
    </source>
</evidence>
<name>A0A8I0ES37_9ACTN</name>
<dbReference type="Pfam" id="PF13185">
    <property type="entry name" value="GAF_2"/>
    <property type="match status" value="1"/>
</dbReference>
<protein>
    <submittedName>
        <fullName evidence="7">GAF and ANTAR domain-containing protein</fullName>
    </submittedName>
</protein>
<dbReference type="RefSeq" id="WP_187768499.1">
    <property type="nucleotide sequence ID" value="NZ_JACTVM010000001.1"/>
</dbReference>
<organism evidence="7 8">
    <name type="scientific">Aeromicrobium senzhongii</name>
    <dbReference type="NCBI Taxonomy" id="2663859"/>
    <lineage>
        <taxon>Bacteria</taxon>
        <taxon>Bacillati</taxon>
        <taxon>Actinomycetota</taxon>
        <taxon>Actinomycetes</taxon>
        <taxon>Propionibacteriales</taxon>
        <taxon>Nocardioidaceae</taxon>
        <taxon>Aeromicrobium</taxon>
    </lineage>
</organism>
<dbReference type="SUPFAM" id="SSF55781">
    <property type="entry name" value="GAF domain-like"/>
    <property type="match status" value="1"/>
</dbReference>
<dbReference type="SMART" id="SM01012">
    <property type="entry name" value="ANTAR"/>
    <property type="match status" value="1"/>
</dbReference>
<keyword evidence="1" id="KW-0808">Transferase</keyword>
<feature type="domain" description="ANTAR" evidence="6">
    <location>
        <begin position="148"/>
        <end position="209"/>
    </location>
</feature>
<dbReference type="Gene3D" id="3.30.450.40">
    <property type="match status" value="1"/>
</dbReference>
<keyword evidence="4" id="KW-0804">Transcription</keyword>
<gene>
    <name evidence="7" type="ORF">IBG24_02485</name>
</gene>
<dbReference type="InterPro" id="IPR011006">
    <property type="entry name" value="CheY-like_superfamily"/>
</dbReference>
<proteinExistence type="predicted"/>
<evidence type="ECO:0000256" key="2">
    <source>
        <dbReference type="ARBA" id="ARBA00022777"/>
    </source>
</evidence>